<reference evidence="3 4" key="1">
    <citation type="submission" date="2019-03" db="EMBL/GenBank/DDBJ databases">
        <title>Genome sequence of Sphingomonas sp. 17J27-24.</title>
        <authorList>
            <person name="Kim M."/>
            <person name="Maeng S."/>
            <person name="Sathiyaraj S."/>
        </authorList>
    </citation>
    <scope>NUCLEOTIDE SEQUENCE [LARGE SCALE GENOMIC DNA]</scope>
    <source>
        <strain evidence="3 4">17J27-24</strain>
    </source>
</reference>
<sequence length="549" mass="59235">MKKLLAAAAAALFCVSPAAADVLVDNVNGYTLTSEGRLVRFAALLVGDDGKVERLFQRGDKKPERTRYRYDAQGKTLIPGLIDGHGHVMGLGFTALQLDLSDTGSLQEAQAKIAAYAAANPSPRWIVGRGWNQERWGLGRFPTAADIDAVVKDRPVWLERIDGHAGWANSLAMKEAGITAKTAAPGGGKIEKGAGGQPSGIFVDAASELVAKVVPAPLPRIRDQALAKAQELMLSNGLTATADMGTSPEDWLTIRRAGDAGRLKVRIMSYGAGIESILAVAGTGPTPWLYDGRLRMGGVKLYRDGALGSRGAWLKHPYKDSPRESGLGFLRDDEIRNLMSRAAMDGFQVAVHAIGDAANAQLLGAIEELADTYKGDRRWRVEHAQIVDPADLPRFARFGTIASMQPVHEASDWRMAEARMGMERLGGAYAWKTMLANKVPLAFGSDFPVESPNPFHGLAVAISREDAQGQPPGGWMPEQRLNLEQALRAFTLGAAYAGFAEDRIGTLERGKYADFVLIDRDIFADLSPAAIRETKVLQTWIAGTRAWPN</sequence>
<dbReference type="EMBL" id="SPDV01000012">
    <property type="protein sequence ID" value="TFI58805.1"/>
    <property type="molecule type" value="Genomic_DNA"/>
</dbReference>
<dbReference type="Gene3D" id="2.30.40.10">
    <property type="entry name" value="Urease, subunit C, domain 1"/>
    <property type="match status" value="1"/>
</dbReference>
<dbReference type="InterPro" id="IPR032466">
    <property type="entry name" value="Metal_Hydrolase"/>
</dbReference>
<accession>A0A4Y8ZUI7</accession>
<dbReference type="PANTHER" id="PTHR22642">
    <property type="entry name" value="IMIDAZOLONEPROPIONASE"/>
    <property type="match status" value="1"/>
</dbReference>
<dbReference type="GO" id="GO:0016810">
    <property type="term" value="F:hydrolase activity, acting on carbon-nitrogen (but not peptide) bonds"/>
    <property type="evidence" value="ECO:0007669"/>
    <property type="project" value="InterPro"/>
</dbReference>
<dbReference type="InterPro" id="IPR011059">
    <property type="entry name" value="Metal-dep_hydrolase_composite"/>
</dbReference>
<evidence type="ECO:0000256" key="1">
    <source>
        <dbReference type="SAM" id="SignalP"/>
    </source>
</evidence>
<dbReference type="CDD" id="cd01300">
    <property type="entry name" value="YtcJ_like"/>
    <property type="match status" value="1"/>
</dbReference>
<dbReference type="Pfam" id="PF07969">
    <property type="entry name" value="Amidohydro_3"/>
    <property type="match status" value="1"/>
</dbReference>
<dbReference type="AlphaFoldDB" id="A0A4Y8ZUI7"/>
<evidence type="ECO:0000259" key="2">
    <source>
        <dbReference type="Pfam" id="PF07969"/>
    </source>
</evidence>
<dbReference type="SUPFAM" id="SSF51556">
    <property type="entry name" value="Metallo-dependent hydrolases"/>
    <property type="match status" value="1"/>
</dbReference>
<protein>
    <submittedName>
        <fullName evidence="3">Amidohydrolase</fullName>
    </submittedName>
</protein>
<feature type="chain" id="PRO_5021347930" evidence="1">
    <location>
        <begin position="21"/>
        <end position="549"/>
    </location>
</feature>
<evidence type="ECO:0000313" key="3">
    <source>
        <dbReference type="EMBL" id="TFI58805.1"/>
    </source>
</evidence>
<dbReference type="Gene3D" id="3.20.20.140">
    <property type="entry name" value="Metal-dependent hydrolases"/>
    <property type="match status" value="1"/>
</dbReference>
<feature type="domain" description="Amidohydrolase 3" evidence="2">
    <location>
        <begin position="71"/>
        <end position="544"/>
    </location>
</feature>
<dbReference type="PANTHER" id="PTHR22642:SF2">
    <property type="entry name" value="PROTEIN LONG AFTER FAR-RED 3"/>
    <property type="match status" value="1"/>
</dbReference>
<organism evidence="3 4">
    <name type="scientific">Sphingomonas parva</name>
    <dbReference type="NCBI Taxonomy" id="2555898"/>
    <lineage>
        <taxon>Bacteria</taxon>
        <taxon>Pseudomonadati</taxon>
        <taxon>Pseudomonadota</taxon>
        <taxon>Alphaproteobacteria</taxon>
        <taxon>Sphingomonadales</taxon>
        <taxon>Sphingomonadaceae</taxon>
        <taxon>Sphingomonas</taxon>
    </lineage>
</organism>
<dbReference type="OrthoDB" id="9811399at2"/>
<gene>
    <name evidence="3" type="ORF">E2493_08055</name>
</gene>
<dbReference type="RefSeq" id="WP_135085528.1">
    <property type="nucleotide sequence ID" value="NZ_SPDV01000012.1"/>
</dbReference>
<proteinExistence type="predicted"/>
<dbReference type="SUPFAM" id="SSF51338">
    <property type="entry name" value="Composite domain of metallo-dependent hydrolases"/>
    <property type="match status" value="1"/>
</dbReference>
<comment type="caution">
    <text evidence="3">The sequence shown here is derived from an EMBL/GenBank/DDBJ whole genome shotgun (WGS) entry which is preliminary data.</text>
</comment>
<evidence type="ECO:0000313" key="4">
    <source>
        <dbReference type="Proteomes" id="UP000298213"/>
    </source>
</evidence>
<keyword evidence="1" id="KW-0732">Signal</keyword>
<keyword evidence="3" id="KW-0378">Hydrolase</keyword>
<dbReference type="Gene3D" id="3.10.310.70">
    <property type="match status" value="1"/>
</dbReference>
<dbReference type="Proteomes" id="UP000298213">
    <property type="component" value="Unassembled WGS sequence"/>
</dbReference>
<feature type="signal peptide" evidence="1">
    <location>
        <begin position="1"/>
        <end position="20"/>
    </location>
</feature>
<name>A0A4Y8ZUI7_9SPHN</name>
<dbReference type="InterPro" id="IPR013108">
    <property type="entry name" value="Amidohydro_3"/>
</dbReference>
<dbReference type="InterPro" id="IPR033932">
    <property type="entry name" value="YtcJ-like"/>
</dbReference>
<keyword evidence="4" id="KW-1185">Reference proteome</keyword>